<proteinExistence type="inferred from homology"/>
<dbReference type="Gene3D" id="3.30.479.30">
    <property type="entry name" value="Band 7 domain"/>
    <property type="match status" value="1"/>
</dbReference>
<name>A0A517MWH5_9BACT</name>
<organism evidence="4 5">
    <name type="scientific">Adhaeretor mobilis</name>
    <dbReference type="NCBI Taxonomy" id="1930276"/>
    <lineage>
        <taxon>Bacteria</taxon>
        <taxon>Pseudomonadati</taxon>
        <taxon>Planctomycetota</taxon>
        <taxon>Planctomycetia</taxon>
        <taxon>Pirellulales</taxon>
        <taxon>Lacipirellulaceae</taxon>
        <taxon>Adhaeretor</taxon>
    </lineage>
</organism>
<dbReference type="RefSeq" id="WP_145060487.1">
    <property type="nucleotide sequence ID" value="NZ_CP036263.1"/>
</dbReference>
<protein>
    <submittedName>
        <fullName evidence="4">FtsH protease regulator HflK</fullName>
    </submittedName>
</protein>
<dbReference type="AlphaFoldDB" id="A0A517MWH5"/>
<keyword evidence="4" id="KW-0645">Protease</keyword>
<dbReference type="CDD" id="cd13438">
    <property type="entry name" value="SPFH_eoslipins_u2"/>
    <property type="match status" value="1"/>
</dbReference>
<dbReference type="Proteomes" id="UP000319852">
    <property type="component" value="Chromosome"/>
</dbReference>
<evidence type="ECO:0000256" key="1">
    <source>
        <dbReference type="ARBA" id="ARBA00004167"/>
    </source>
</evidence>
<dbReference type="SUPFAM" id="SSF117892">
    <property type="entry name" value="Band 7/SPFH domain"/>
    <property type="match status" value="1"/>
</dbReference>
<dbReference type="InterPro" id="IPR036013">
    <property type="entry name" value="Band_7/SPFH_dom_sf"/>
</dbReference>
<keyword evidence="5" id="KW-1185">Reference proteome</keyword>
<dbReference type="GO" id="GO:0098552">
    <property type="term" value="C:side of membrane"/>
    <property type="evidence" value="ECO:0007669"/>
    <property type="project" value="UniProtKB-ARBA"/>
</dbReference>
<evidence type="ECO:0000256" key="2">
    <source>
        <dbReference type="ARBA" id="ARBA00008164"/>
    </source>
</evidence>
<comment type="similarity">
    <text evidence="2">Belongs to the band 7/mec-2 family.</text>
</comment>
<evidence type="ECO:0000313" key="4">
    <source>
        <dbReference type="EMBL" id="QDS99232.1"/>
    </source>
</evidence>
<comment type="subcellular location">
    <subcellularLocation>
        <location evidence="1">Membrane</location>
        <topology evidence="1">Single-pass membrane protein</topology>
    </subcellularLocation>
</comment>
<evidence type="ECO:0000259" key="3">
    <source>
        <dbReference type="SMART" id="SM00244"/>
    </source>
</evidence>
<dbReference type="EMBL" id="CP036263">
    <property type="protein sequence ID" value="QDS99232.1"/>
    <property type="molecule type" value="Genomic_DNA"/>
</dbReference>
<accession>A0A517MWH5</accession>
<dbReference type="GO" id="GO:0006508">
    <property type="term" value="P:proteolysis"/>
    <property type="evidence" value="ECO:0007669"/>
    <property type="project" value="UniProtKB-KW"/>
</dbReference>
<dbReference type="InterPro" id="IPR043202">
    <property type="entry name" value="Band-7_stomatin-like"/>
</dbReference>
<feature type="domain" description="Band 7" evidence="3">
    <location>
        <begin position="70"/>
        <end position="296"/>
    </location>
</feature>
<dbReference type="GO" id="GO:0008233">
    <property type="term" value="F:peptidase activity"/>
    <property type="evidence" value="ECO:0007669"/>
    <property type="project" value="UniProtKB-KW"/>
</dbReference>
<dbReference type="Pfam" id="PF01145">
    <property type="entry name" value="Band_7"/>
    <property type="match status" value="1"/>
</dbReference>
<dbReference type="SMART" id="SM00244">
    <property type="entry name" value="PHB"/>
    <property type="match status" value="1"/>
</dbReference>
<dbReference type="PANTHER" id="PTHR10264:SF83">
    <property type="entry name" value="BLL5629 PROTEIN"/>
    <property type="match status" value="1"/>
</dbReference>
<evidence type="ECO:0000313" key="5">
    <source>
        <dbReference type="Proteomes" id="UP000319852"/>
    </source>
</evidence>
<dbReference type="FunFam" id="3.30.479.30:FF:000004">
    <property type="entry name" value="Putative membrane protease family, stomatin"/>
    <property type="match status" value="1"/>
</dbReference>
<reference evidence="4 5" key="1">
    <citation type="submission" date="2019-02" db="EMBL/GenBank/DDBJ databases">
        <title>Deep-cultivation of Planctomycetes and their phenomic and genomic characterization uncovers novel biology.</title>
        <authorList>
            <person name="Wiegand S."/>
            <person name="Jogler M."/>
            <person name="Boedeker C."/>
            <person name="Pinto D."/>
            <person name="Vollmers J."/>
            <person name="Rivas-Marin E."/>
            <person name="Kohn T."/>
            <person name="Peeters S.H."/>
            <person name="Heuer A."/>
            <person name="Rast P."/>
            <person name="Oberbeckmann S."/>
            <person name="Bunk B."/>
            <person name="Jeske O."/>
            <person name="Meyerdierks A."/>
            <person name="Storesund J.E."/>
            <person name="Kallscheuer N."/>
            <person name="Luecker S."/>
            <person name="Lage O.M."/>
            <person name="Pohl T."/>
            <person name="Merkel B.J."/>
            <person name="Hornburger P."/>
            <person name="Mueller R.-W."/>
            <person name="Bruemmer F."/>
            <person name="Labrenz M."/>
            <person name="Spormann A.M."/>
            <person name="Op den Camp H."/>
            <person name="Overmann J."/>
            <person name="Amann R."/>
            <person name="Jetten M.S.M."/>
            <person name="Mascher T."/>
            <person name="Medema M.H."/>
            <person name="Devos D.P."/>
            <person name="Kaster A.-K."/>
            <person name="Ovreas L."/>
            <person name="Rohde M."/>
            <person name="Galperin M.Y."/>
            <person name="Jogler C."/>
        </authorList>
    </citation>
    <scope>NUCLEOTIDE SEQUENCE [LARGE SCALE GENOMIC DNA]</scope>
    <source>
        <strain evidence="4 5">HG15A2</strain>
    </source>
</reference>
<dbReference type="InterPro" id="IPR001107">
    <property type="entry name" value="Band_7"/>
</dbReference>
<dbReference type="OrthoDB" id="5501731at2"/>
<gene>
    <name evidence="4" type="ORF">HG15A2_25240</name>
</gene>
<dbReference type="PANTHER" id="PTHR10264">
    <property type="entry name" value="BAND 7 PROTEIN-RELATED"/>
    <property type="match status" value="1"/>
</dbReference>
<dbReference type="KEGG" id="amob:HG15A2_25240"/>
<sequence>MLFKRVKIRSYGVGLYFRDGEFQRLLTKGRYRLFDPLWKVRVDVVSQREPLITHDKLDVIVKSGALTDVAEVVDLKDYERALVWIEGRFTHVLPPGLCAYWTGFKDVRIEVIDAREVRLQHGDLKTIVRSPYAEQMLDICSVERNHVGVSFQDGDYVETLAPGQYAFWKNVADSKVVEVDMREQALDVAGQEIMTADKVTLRMNALVTYRIIDARKAVTVTDGAKQSLYREAQLALRAVVGTRDLDSFLTDKDAVTNEFEEQVRQRAGELGLEVVSVGVRDVILPGDMKDLMNKVTEAKKAAEANLIFRREETAAMRSQANTAKLLADNPTLMRLRELEVLERVATTGNLNVVLGEKGLADRVVNLL</sequence>
<keyword evidence="4" id="KW-0378">Hydrolase</keyword>
<dbReference type="GO" id="GO:0005886">
    <property type="term" value="C:plasma membrane"/>
    <property type="evidence" value="ECO:0007669"/>
    <property type="project" value="InterPro"/>
</dbReference>